<gene>
    <name evidence="1" type="ORF">BFG04_03705</name>
</gene>
<proteinExistence type="predicted"/>
<accession>A0AAX0L9H5</accession>
<protein>
    <submittedName>
        <fullName evidence="1">Uncharacterized protein</fullName>
    </submittedName>
</protein>
<evidence type="ECO:0000313" key="1">
    <source>
        <dbReference type="EMBL" id="OPA77210.1"/>
    </source>
</evidence>
<reference evidence="1 2" key="1">
    <citation type="submission" date="2016-08" db="EMBL/GenBank/DDBJ databases">
        <title>Campylobacter species from sea mammals.</title>
        <authorList>
            <person name="Gilbert M.J."/>
            <person name="Byrne B.A."/>
            <person name="Zomer A.L."/>
            <person name="Wagenaar J.A."/>
        </authorList>
    </citation>
    <scope>NUCLEOTIDE SEQUENCE [LARGE SCALE GENOMIC DNA]</scope>
    <source>
        <strain evidence="1 2">1105248</strain>
    </source>
</reference>
<dbReference type="EMBL" id="MCRK01000036">
    <property type="protein sequence ID" value="OPA77210.1"/>
    <property type="molecule type" value="Genomic_DNA"/>
</dbReference>
<evidence type="ECO:0000313" key="2">
    <source>
        <dbReference type="Proteomes" id="UP000189728"/>
    </source>
</evidence>
<name>A0AAX0L9H5_9BACT</name>
<organism evidence="1 2">
    <name type="scientific">Campylobacter pinnipediorum subsp. pinnipediorum</name>
    <dbReference type="NCBI Taxonomy" id="1660067"/>
    <lineage>
        <taxon>Bacteria</taxon>
        <taxon>Pseudomonadati</taxon>
        <taxon>Campylobacterota</taxon>
        <taxon>Epsilonproteobacteria</taxon>
        <taxon>Campylobacterales</taxon>
        <taxon>Campylobacteraceae</taxon>
        <taxon>Campylobacter</taxon>
    </lineage>
</organism>
<dbReference type="AlphaFoldDB" id="A0AAX0L9H5"/>
<sequence>MRLDDCVGIFKKAERLEIKRMFASSKYPDNADKIFEKINAKLNKIWEANNNITDEIDKIIKSATCKKTYIINKKCFIVCQRSTC</sequence>
<comment type="caution">
    <text evidence="1">The sequence shown here is derived from an EMBL/GenBank/DDBJ whole genome shotgun (WGS) entry which is preliminary data.</text>
</comment>
<dbReference type="Proteomes" id="UP000189728">
    <property type="component" value="Unassembled WGS sequence"/>
</dbReference>
<dbReference type="RefSeq" id="WP_078387683.1">
    <property type="nucleotide sequence ID" value="NZ_CP012546.1"/>
</dbReference>